<feature type="active site" description="Acyl-ester intermediate" evidence="3">
    <location>
        <position position="223"/>
    </location>
</feature>
<proteinExistence type="inferred from homology"/>
<evidence type="ECO:0000256" key="2">
    <source>
        <dbReference type="ARBA" id="ARBA00022801"/>
    </source>
</evidence>
<protein>
    <recommendedName>
        <fullName evidence="4">Carboxylic ester hydrolase</fullName>
        <ecNumber evidence="4">3.1.1.-</ecNumber>
    </recommendedName>
</protein>
<dbReference type="PANTHER" id="PTHR45570">
    <property type="entry name" value="CARBOXYLIC ESTER HYDROLASE"/>
    <property type="match status" value="1"/>
</dbReference>
<feature type="active site" description="Charge relay system" evidence="3">
    <location>
        <position position="458"/>
    </location>
</feature>
<organism evidence="7 8">
    <name type="scientific">Lymnaea stagnalis</name>
    <name type="common">Great pond snail</name>
    <name type="synonym">Helix stagnalis</name>
    <dbReference type="NCBI Taxonomy" id="6523"/>
    <lineage>
        <taxon>Eukaryota</taxon>
        <taxon>Metazoa</taxon>
        <taxon>Spiralia</taxon>
        <taxon>Lophotrochozoa</taxon>
        <taxon>Mollusca</taxon>
        <taxon>Gastropoda</taxon>
        <taxon>Heterobranchia</taxon>
        <taxon>Euthyneura</taxon>
        <taxon>Panpulmonata</taxon>
        <taxon>Hygrophila</taxon>
        <taxon>Lymnaeoidea</taxon>
        <taxon>Lymnaeidae</taxon>
        <taxon>Lymnaea</taxon>
    </lineage>
</organism>
<dbReference type="Proteomes" id="UP001497497">
    <property type="component" value="Unassembled WGS sequence"/>
</dbReference>
<feature type="active site" description="Charge relay system" evidence="3">
    <location>
        <position position="354"/>
    </location>
</feature>
<evidence type="ECO:0000259" key="6">
    <source>
        <dbReference type="Pfam" id="PF00135"/>
    </source>
</evidence>
<name>A0AAV2H4G0_LYMST</name>
<reference evidence="7 8" key="1">
    <citation type="submission" date="2024-04" db="EMBL/GenBank/DDBJ databases">
        <authorList>
            <consortium name="Genoscope - CEA"/>
            <person name="William W."/>
        </authorList>
    </citation>
    <scope>NUCLEOTIDE SEQUENCE [LARGE SCALE GENOMIC DNA]</scope>
</reference>
<dbReference type="PANTHER" id="PTHR45570:SF2">
    <property type="entry name" value="ACETYLCHOLINESTERASE 1-LIKE"/>
    <property type="match status" value="1"/>
</dbReference>
<dbReference type="PRINTS" id="PR00878">
    <property type="entry name" value="CHOLNESTRASE"/>
</dbReference>
<dbReference type="InterPro" id="IPR000997">
    <property type="entry name" value="Cholinesterase"/>
</dbReference>
<keyword evidence="2 4" id="KW-0378">Hydrolase</keyword>
<dbReference type="Pfam" id="PF00135">
    <property type="entry name" value="COesterase"/>
    <property type="match status" value="1"/>
</dbReference>
<feature type="domain" description="Carboxylesterase type B" evidence="6">
    <location>
        <begin position="37"/>
        <end position="548"/>
    </location>
</feature>
<feature type="chain" id="PRO_5043106352" description="Carboxylic ester hydrolase" evidence="4">
    <location>
        <begin position="21"/>
        <end position="576"/>
    </location>
</feature>
<keyword evidence="8" id="KW-1185">Reference proteome</keyword>
<accession>A0AAV2H4G0</accession>
<dbReference type="PROSITE" id="PS00122">
    <property type="entry name" value="CARBOXYLESTERASE_B_1"/>
    <property type="match status" value="1"/>
</dbReference>
<evidence type="ECO:0000256" key="1">
    <source>
        <dbReference type="ARBA" id="ARBA00005964"/>
    </source>
</evidence>
<sequence length="576" mass="63746">MFSKGATVFVLIFISRIADGRSSPVQQETTVNGVSNVVVETEYGPVKGVLKNDVKFFHGIPFAKPPTGQLRWRPPEPPNPWGPTVYDATYPRAACPQKCSNDSVFCPPKVAEDCLYLEVVTPADADETSNLSVVVYIHGGGFDSMSASMPIYDATRFVQLTKVIAVLIEYRLGALGFAMFNSSSENSSGNYAILDQLLALQWVRNNIRAFGGDPRKVTLHGQSAGAQSCLIHLNSPESSKLFRYVILESDPVTLPYKTKDEAFKRGLWLAQELGCLQDNVQPDLTCLRSKDPFDVVDAQRRLRSSITEILDKMEPFSPVVDNIHVHDQAANALQVHIDNGGKPKPVIWGVTKDEGWLYIKDLFPSSVSHWIFTIMRSLVFSPKEFPEAASIYDVTNATDARKDLADMTTDGIFKCPVRCLANTQVNGGSDQVWVYEWSHVLESSIPESYAVFSQKAAHGIQVPFVFQSFLSMNVTPDASDLMVSDAIINYYGNFIKTGDPNKGSEAGGVLPAQKDSNTSTSGLPNWPKAREINDQWTQLVFDQETVRTQSEGLDEDKKCNLWDKRGYNVKLSLAFG</sequence>
<dbReference type="EMBL" id="CAXITT010000030">
    <property type="protein sequence ID" value="CAL1528283.1"/>
    <property type="molecule type" value="Genomic_DNA"/>
</dbReference>
<comment type="caution">
    <text evidence="7">The sequence shown here is derived from an EMBL/GenBank/DDBJ whole genome shotgun (WGS) entry which is preliminary data.</text>
</comment>
<dbReference type="InterPro" id="IPR029058">
    <property type="entry name" value="AB_hydrolase_fold"/>
</dbReference>
<gene>
    <name evidence="7" type="ORF">GSLYS_00002453001</name>
</gene>
<evidence type="ECO:0000256" key="5">
    <source>
        <dbReference type="SAM" id="MobiDB-lite"/>
    </source>
</evidence>
<dbReference type="EC" id="3.1.1.-" evidence="4"/>
<dbReference type="GO" id="GO:0004104">
    <property type="term" value="F:cholinesterase activity"/>
    <property type="evidence" value="ECO:0007669"/>
    <property type="project" value="InterPro"/>
</dbReference>
<keyword evidence="4" id="KW-0732">Signal</keyword>
<evidence type="ECO:0000313" key="7">
    <source>
        <dbReference type="EMBL" id="CAL1528283.1"/>
    </source>
</evidence>
<comment type="similarity">
    <text evidence="1 4">Belongs to the type-B carboxylesterase/lipase family.</text>
</comment>
<feature type="compositionally biased region" description="Polar residues" evidence="5">
    <location>
        <begin position="514"/>
        <end position="523"/>
    </location>
</feature>
<dbReference type="InterPro" id="IPR019826">
    <property type="entry name" value="Carboxylesterase_B_AS"/>
</dbReference>
<feature type="signal peptide" evidence="4">
    <location>
        <begin position="1"/>
        <end position="20"/>
    </location>
</feature>
<evidence type="ECO:0000313" key="8">
    <source>
        <dbReference type="Proteomes" id="UP001497497"/>
    </source>
</evidence>
<evidence type="ECO:0000256" key="3">
    <source>
        <dbReference type="PIRSR" id="PIRSR600997-1"/>
    </source>
</evidence>
<dbReference type="AlphaFoldDB" id="A0AAV2H4G0"/>
<feature type="region of interest" description="Disordered" evidence="5">
    <location>
        <begin position="505"/>
        <end position="527"/>
    </location>
</feature>
<evidence type="ECO:0000256" key="4">
    <source>
        <dbReference type="RuleBase" id="RU361235"/>
    </source>
</evidence>
<dbReference type="Gene3D" id="3.40.50.1820">
    <property type="entry name" value="alpha/beta hydrolase"/>
    <property type="match status" value="1"/>
</dbReference>
<dbReference type="InterPro" id="IPR002018">
    <property type="entry name" value="CarbesteraseB"/>
</dbReference>
<dbReference type="SUPFAM" id="SSF53474">
    <property type="entry name" value="alpha/beta-Hydrolases"/>
    <property type="match status" value="1"/>
</dbReference>